<evidence type="ECO:0000256" key="1">
    <source>
        <dbReference type="ARBA" id="ARBA00001933"/>
    </source>
</evidence>
<gene>
    <name evidence="5" type="ORF">MNV_1780002</name>
</gene>
<keyword evidence="3 4" id="KW-0663">Pyridoxal phosphate</keyword>
<dbReference type="GO" id="GO:0030170">
    <property type="term" value="F:pyridoxal phosphate binding"/>
    <property type="evidence" value="ECO:0007669"/>
    <property type="project" value="InterPro"/>
</dbReference>
<dbReference type="Gene3D" id="3.40.640.10">
    <property type="entry name" value="Type I PLP-dependent aspartate aminotransferase-like (Major domain)"/>
    <property type="match status" value="1"/>
</dbReference>
<dbReference type="GO" id="GO:0042802">
    <property type="term" value="F:identical protein binding"/>
    <property type="evidence" value="ECO:0007669"/>
    <property type="project" value="TreeGrafter"/>
</dbReference>
<dbReference type="PROSITE" id="PS00600">
    <property type="entry name" value="AA_TRANSFER_CLASS_3"/>
    <property type="match status" value="1"/>
</dbReference>
<dbReference type="EMBL" id="FZMP01000088">
    <property type="protein sequence ID" value="SNQ60365.1"/>
    <property type="molecule type" value="Genomic_DNA"/>
</dbReference>
<evidence type="ECO:0000256" key="2">
    <source>
        <dbReference type="ARBA" id="ARBA00008954"/>
    </source>
</evidence>
<evidence type="ECO:0000313" key="6">
    <source>
        <dbReference type="Proteomes" id="UP000218615"/>
    </source>
</evidence>
<dbReference type="OrthoDB" id="6534at2157"/>
<name>A0A284VM67_9EURY</name>
<dbReference type="CDD" id="cd00610">
    <property type="entry name" value="OAT_like"/>
    <property type="match status" value="1"/>
</dbReference>
<proteinExistence type="inferred from homology"/>
<evidence type="ECO:0000313" key="5">
    <source>
        <dbReference type="EMBL" id="SNQ60365.1"/>
    </source>
</evidence>
<keyword evidence="5" id="KW-0032">Aminotransferase</keyword>
<sequence>MRKITRKSRDIIDRDSKVISSLTRPYELVIDHADGSTIYDVEGNSYIDFASSVAVMNIGYNNKEFKEAVCAQMDKIVHCGFSDFNSEMPVKLAEKLCRMTGYEKLFFSNSGAETVEAAMKLAFRYTKRSSMLAFYRAFHGRTLGALSLTSSKVRHKEHYPSLRVVHSYYAYCYRCPFNLEYPDCGITCAREIEFTTFKRVLSPDDTAAIAVEPIQGEGGFIVPPSEFHKELRRICDENDILLIADEVQSGGFRTGKFMAMENFGVRADIVCMSKSIGSGIPLGATLSTGEIMSWPPGAHANTFGGNLLAAAGGLATLEFMESNRLGEKAVEKGTYLMKRLNELKDEYRIIGDVRGIGLMIGVELVEENKAPAVEKREKIVKKAVEEGLILLPAGDSVIRFVPPLIISKEEIDCGLEMFETTLKSL</sequence>
<dbReference type="AlphaFoldDB" id="A0A284VM67"/>
<dbReference type="PANTHER" id="PTHR11986:SF58">
    <property type="entry name" value="LEUCINE_METHIONINE RACEMASE"/>
    <property type="match status" value="1"/>
</dbReference>
<protein>
    <submittedName>
        <fullName evidence="5">Class III aminotransferase</fullName>
    </submittedName>
</protein>
<comment type="cofactor">
    <cofactor evidence="1">
        <name>pyridoxal 5'-phosphate</name>
        <dbReference type="ChEBI" id="CHEBI:597326"/>
    </cofactor>
</comment>
<dbReference type="InterPro" id="IPR005814">
    <property type="entry name" value="Aminotrans_3"/>
</dbReference>
<reference evidence="6" key="1">
    <citation type="submission" date="2017-06" db="EMBL/GenBank/DDBJ databases">
        <authorList>
            <person name="Cremers G."/>
        </authorList>
    </citation>
    <scope>NUCLEOTIDE SEQUENCE [LARGE SCALE GENOMIC DNA]</scope>
</reference>
<dbReference type="InterPro" id="IPR015424">
    <property type="entry name" value="PyrdxlP-dep_Trfase"/>
</dbReference>
<dbReference type="PIRSF" id="PIRSF000521">
    <property type="entry name" value="Transaminase_4ab_Lys_Orn"/>
    <property type="match status" value="1"/>
</dbReference>
<dbReference type="STRING" id="1392998.ANME2D_03394"/>
<dbReference type="GO" id="GO:0008483">
    <property type="term" value="F:transaminase activity"/>
    <property type="evidence" value="ECO:0007669"/>
    <property type="project" value="UniProtKB-KW"/>
</dbReference>
<evidence type="ECO:0000256" key="3">
    <source>
        <dbReference type="ARBA" id="ARBA00022898"/>
    </source>
</evidence>
<dbReference type="FunFam" id="3.40.640.10:FF:000004">
    <property type="entry name" value="Acetylornithine aminotransferase"/>
    <property type="match status" value="1"/>
</dbReference>
<dbReference type="InterPro" id="IPR015421">
    <property type="entry name" value="PyrdxlP-dep_Trfase_major"/>
</dbReference>
<dbReference type="SUPFAM" id="SSF53383">
    <property type="entry name" value="PLP-dependent transferases"/>
    <property type="match status" value="1"/>
</dbReference>
<dbReference type="InterPro" id="IPR050103">
    <property type="entry name" value="Class-III_PLP-dep_AT"/>
</dbReference>
<accession>A0A284VM67</accession>
<evidence type="ECO:0000256" key="4">
    <source>
        <dbReference type="RuleBase" id="RU003560"/>
    </source>
</evidence>
<keyword evidence="5" id="KW-0808">Transferase</keyword>
<dbReference type="InterPro" id="IPR015422">
    <property type="entry name" value="PyrdxlP-dep_Trfase_small"/>
</dbReference>
<dbReference type="Gene3D" id="3.90.1150.10">
    <property type="entry name" value="Aspartate Aminotransferase, domain 1"/>
    <property type="match status" value="1"/>
</dbReference>
<comment type="similarity">
    <text evidence="2 4">Belongs to the class-III pyridoxal-phosphate-dependent aminotransferase family.</text>
</comment>
<dbReference type="Pfam" id="PF00202">
    <property type="entry name" value="Aminotran_3"/>
    <property type="match status" value="1"/>
</dbReference>
<dbReference type="Proteomes" id="UP000218615">
    <property type="component" value="Unassembled WGS sequence"/>
</dbReference>
<dbReference type="PANTHER" id="PTHR11986">
    <property type="entry name" value="AMINOTRANSFERASE CLASS III"/>
    <property type="match status" value="1"/>
</dbReference>
<dbReference type="InterPro" id="IPR049704">
    <property type="entry name" value="Aminotrans_3_PPA_site"/>
</dbReference>
<keyword evidence="6" id="KW-1185">Reference proteome</keyword>
<organism evidence="5 6">
    <name type="scientific">Candidatus Methanoperedens nitratireducens</name>
    <dbReference type="NCBI Taxonomy" id="1392998"/>
    <lineage>
        <taxon>Archaea</taxon>
        <taxon>Methanobacteriati</taxon>
        <taxon>Methanobacteriota</taxon>
        <taxon>Stenosarchaea group</taxon>
        <taxon>Methanomicrobia</taxon>
        <taxon>Methanosarcinales</taxon>
        <taxon>ANME-2 cluster</taxon>
        <taxon>Candidatus Methanoperedentaceae</taxon>
        <taxon>Candidatus Methanoperedens</taxon>
    </lineage>
</organism>
<dbReference type="RefSeq" id="WP_096204699.1">
    <property type="nucleotide sequence ID" value="NZ_FZMP01000088.1"/>
</dbReference>